<dbReference type="EMBL" id="CACVKT020009374">
    <property type="protein sequence ID" value="CAC5421772.1"/>
    <property type="molecule type" value="Genomic_DNA"/>
</dbReference>
<proteinExistence type="predicted"/>
<accession>A0A6J8EPS0</accession>
<evidence type="ECO:0000313" key="2">
    <source>
        <dbReference type="EMBL" id="CAC5421772.1"/>
    </source>
</evidence>
<sequence length="155" mass="18177">MYQKRKQKFKELHLKDKFQIELRNRFAILNDGPDLDIENKWEAGRNIITKTCEEVLGRKSKQNERLAFDSVDREGMSKLLRHYGIPPEVVNMIKAVYEDFTVQVIHESSFTNPFQVNTGVKQGCLLSPTLFLIAINWLTKLALHEEVYNEFYKKA</sequence>
<feature type="domain" description="Reverse transcriptase" evidence="1">
    <location>
        <begin position="67"/>
        <end position="143"/>
    </location>
</feature>
<keyword evidence="3" id="KW-1185">Reference proteome</keyword>
<protein>
    <recommendedName>
        <fullName evidence="1">Reverse transcriptase domain-containing protein</fullName>
    </recommendedName>
</protein>
<dbReference type="Proteomes" id="UP000507470">
    <property type="component" value="Unassembled WGS sequence"/>
</dbReference>
<dbReference type="AlphaFoldDB" id="A0A6J8EPS0"/>
<dbReference type="PANTHER" id="PTHR47027">
    <property type="entry name" value="REVERSE TRANSCRIPTASE DOMAIN-CONTAINING PROTEIN"/>
    <property type="match status" value="1"/>
</dbReference>
<dbReference type="Pfam" id="PF00078">
    <property type="entry name" value="RVT_1"/>
    <property type="match status" value="1"/>
</dbReference>
<dbReference type="InterPro" id="IPR000477">
    <property type="entry name" value="RT_dom"/>
</dbReference>
<dbReference type="PANTHER" id="PTHR47027:SF25">
    <property type="entry name" value="REVERSE TRANSCRIPTASE DOMAIN-CONTAINING PROTEIN"/>
    <property type="match status" value="1"/>
</dbReference>
<dbReference type="OrthoDB" id="6255742at2759"/>
<evidence type="ECO:0000313" key="3">
    <source>
        <dbReference type="Proteomes" id="UP000507470"/>
    </source>
</evidence>
<organism evidence="2 3">
    <name type="scientific">Mytilus coruscus</name>
    <name type="common">Sea mussel</name>
    <dbReference type="NCBI Taxonomy" id="42192"/>
    <lineage>
        <taxon>Eukaryota</taxon>
        <taxon>Metazoa</taxon>
        <taxon>Spiralia</taxon>
        <taxon>Lophotrochozoa</taxon>
        <taxon>Mollusca</taxon>
        <taxon>Bivalvia</taxon>
        <taxon>Autobranchia</taxon>
        <taxon>Pteriomorphia</taxon>
        <taxon>Mytilida</taxon>
        <taxon>Mytiloidea</taxon>
        <taxon>Mytilidae</taxon>
        <taxon>Mytilinae</taxon>
        <taxon>Mytilus</taxon>
    </lineage>
</organism>
<reference evidence="2 3" key="1">
    <citation type="submission" date="2020-06" db="EMBL/GenBank/DDBJ databases">
        <authorList>
            <person name="Li R."/>
            <person name="Bekaert M."/>
        </authorList>
    </citation>
    <scope>NUCLEOTIDE SEQUENCE [LARGE SCALE GENOMIC DNA]</scope>
    <source>
        <strain evidence="3">wild</strain>
    </source>
</reference>
<evidence type="ECO:0000259" key="1">
    <source>
        <dbReference type="Pfam" id="PF00078"/>
    </source>
</evidence>
<gene>
    <name evidence="2" type="ORF">MCOR_53862</name>
</gene>
<name>A0A6J8EPS0_MYTCO</name>